<evidence type="ECO:0000259" key="5">
    <source>
        <dbReference type="Pfam" id="PF25285"/>
    </source>
</evidence>
<keyword evidence="7" id="KW-1185">Reference proteome</keyword>
<dbReference type="Pfam" id="PF13812">
    <property type="entry name" value="PPR_3"/>
    <property type="match status" value="1"/>
</dbReference>
<feature type="repeat" description="PPR" evidence="3">
    <location>
        <begin position="164"/>
        <end position="199"/>
    </location>
</feature>
<dbReference type="Proteomes" id="UP001163823">
    <property type="component" value="Chromosome 4"/>
</dbReference>
<name>A0AAD7Q1T5_QUISA</name>
<feature type="repeat" description="PPR" evidence="3">
    <location>
        <begin position="305"/>
        <end position="339"/>
    </location>
</feature>
<dbReference type="Pfam" id="PF23276">
    <property type="entry name" value="TPR_24"/>
    <property type="match status" value="1"/>
</dbReference>
<comment type="caution">
    <text evidence="6">The sequence shown here is derived from an EMBL/GenBank/DDBJ whole genome shotgun (WGS) entry which is preliminary data.</text>
</comment>
<feature type="repeat" description="PPR" evidence="3">
    <location>
        <begin position="622"/>
        <end position="656"/>
    </location>
</feature>
<dbReference type="Pfam" id="PF01535">
    <property type="entry name" value="PPR"/>
    <property type="match status" value="1"/>
</dbReference>
<sequence>MAVKISSLVNFIRIPKWVNIRACVFSSSCEIYVENFPENNRNLPDSSEFEQNIEFLRNKLVPDSLIQVLDNTSNLNSAVKIFKWAGLQKRFSHTTDTYYRIILKLGMAGNILDMEAFCQNMMKDRCPGAEEALVGLIDTFVRHSRLSEAMRVLANMNLGGYKPSLDIFNVLLGALVKENGDFRDALFVYKEMVKAGILPTVQTLNYLLEALFEANLVKLALDQFKRMNKKGCSPNSRTFEILVKGLIAKDQVDEANSVIEEMLKLGCQPDLRFYTCSIPLFCRENKVEEGIRLFKMMRASNFVPDSFTYGVIIQCLCKNLRLDCAINILNEMTEGGISLAHDVFVDLVHCFCELGNIDEAIMFLEDKHVLETPPYNALLEGCCNADGSVRKHEIRKAFELLGRMIISSFILDCSTYSALIVGNCKLSKYDDALALYHQVQARYWVLESRSYSELVEGLCQVSRAQKAAEVFHYMSMKRIYLHSVSFYSLVKCLCDLGQVSEAIRLQQLTYYSGTSCSNVTYTTIMCGLSRSEKAKYLLVLLSKMLVEGCKLDLEAYCILIESMIEQNRVKDCVLLFNMMVKEGFIPDSERLFDQLSFIANQAQLCMVSSAVDKLLFSCGYLNSTMYNLLINGFWKEGNKKEASRLLDLMLEKGWVPDPATHKLLIGSDVKEKRVQEILVYDDSYQKMALRRLCGFSDAELMSAKPCSRLMRQTAGIFTVGGGLGFWILYRLHYGPRITVPRSLRWAGCGAVTVSSTTGLLVRLFSPECEPHNIAAYDKKK</sequence>
<protein>
    <submittedName>
        <fullName evidence="6">Pentatricopeptide repeat-containing protein</fullName>
    </submittedName>
</protein>
<gene>
    <name evidence="6" type="ORF">O6P43_010985</name>
</gene>
<feature type="repeat" description="PPR" evidence="3">
    <location>
        <begin position="235"/>
        <end position="269"/>
    </location>
</feature>
<feature type="repeat" description="PPR" evidence="3">
    <location>
        <begin position="270"/>
        <end position="304"/>
    </location>
</feature>
<evidence type="ECO:0000256" key="3">
    <source>
        <dbReference type="PROSITE-ProRule" id="PRU00708"/>
    </source>
</evidence>
<reference evidence="6" key="1">
    <citation type="journal article" date="2023" name="Science">
        <title>Elucidation of the pathway for biosynthesis of saponin adjuvants from the soapbark tree.</title>
        <authorList>
            <person name="Reed J."/>
            <person name="Orme A."/>
            <person name="El-Demerdash A."/>
            <person name="Owen C."/>
            <person name="Martin L.B.B."/>
            <person name="Misra R.C."/>
            <person name="Kikuchi S."/>
            <person name="Rejzek M."/>
            <person name="Martin A.C."/>
            <person name="Harkess A."/>
            <person name="Leebens-Mack J."/>
            <person name="Louveau T."/>
            <person name="Stephenson M.J."/>
            <person name="Osbourn A."/>
        </authorList>
    </citation>
    <scope>NUCLEOTIDE SEQUENCE</scope>
    <source>
        <strain evidence="6">S10</strain>
    </source>
</reference>
<evidence type="ECO:0000256" key="1">
    <source>
        <dbReference type="ARBA" id="ARBA00007626"/>
    </source>
</evidence>
<evidence type="ECO:0000259" key="4">
    <source>
        <dbReference type="Pfam" id="PF23276"/>
    </source>
</evidence>
<feature type="repeat" description="PPR" evidence="3">
    <location>
        <begin position="552"/>
        <end position="586"/>
    </location>
</feature>
<dbReference type="Pfam" id="PF25285">
    <property type="entry name" value="DUF7875"/>
    <property type="match status" value="1"/>
</dbReference>
<dbReference type="EMBL" id="JARAOO010000004">
    <property type="protein sequence ID" value="KAJ7973211.1"/>
    <property type="molecule type" value="Genomic_DNA"/>
</dbReference>
<dbReference type="PANTHER" id="PTHR47938">
    <property type="entry name" value="RESPIRATORY COMPLEX I CHAPERONE (CIA84), PUTATIVE (AFU_ORTHOLOGUE AFUA_2G06020)-RELATED"/>
    <property type="match status" value="1"/>
</dbReference>
<keyword evidence="2" id="KW-0677">Repeat</keyword>
<evidence type="ECO:0000313" key="6">
    <source>
        <dbReference type="EMBL" id="KAJ7973211.1"/>
    </source>
</evidence>
<dbReference type="InterPro" id="IPR057197">
    <property type="entry name" value="DUF7875"/>
</dbReference>
<feature type="domain" description="DUF7875" evidence="5">
    <location>
        <begin position="687"/>
        <end position="780"/>
    </location>
</feature>
<dbReference type="InterPro" id="IPR057027">
    <property type="entry name" value="TPR_mt"/>
</dbReference>
<dbReference type="AlphaFoldDB" id="A0AAD7Q1T5"/>
<evidence type="ECO:0000313" key="7">
    <source>
        <dbReference type="Proteomes" id="UP001163823"/>
    </source>
</evidence>
<dbReference type="PROSITE" id="PS51375">
    <property type="entry name" value="PPR"/>
    <property type="match status" value="7"/>
</dbReference>
<dbReference type="Pfam" id="PF13041">
    <property type="entry name" value="PPR_2"/>
    <property type="match status" value="3"/>
</dbReference>
<dbReference type="InterPro" id="IPR002885">
    <property type="entry name" value="PPR_rpt"/>
</dbReference>
<proteinExistence type="inferred from homology"/>
<accession>A0AAD7Q1T5</accession>
<comment type="similarity">
    <text evidence="1">Belongs to the PPR family. P subfamily.</text>
</comment>
<dbReference type="PANTHER" id="PTHR47938:SF46">
    <property type="entry name" value="PENTACOTRIPEPTIDE-REPEAT REGION OF PRORP DOMAIN-CONTAINING PROTEIN"/>
    <property type="match status" value="1"/>
</dbReference>
<organism evidence="6 7">
    <name type="scientific">Quillaja saponaria</name>
    <name type="common">Soap bark tree</name>
    <dbReference type="NCBI Taxonomy" id="32244"/>
    <lineage>
        <taxon>Eukaryota</taxon>
        <taxon>Viridiplantae</taxon>
        <taxon>Streptophyta</taxon>
        <taxon>Embryophyta</taxon>
        <taxon>Tracheophyta</taxon>
        <taxon>Spermatophyta</taxon>
        <taxon>Magnoliopsida</taxon>
        <taxon>eudicotyledons</taxon>
        <taxon>Gunneridae</taxon>
        <taxon>Pentapetalae</taxon>
        <taxon>rosids</taxon>
        <taxon>fabids</taxon>
        <taxon>Fabales</taxon>
        <taxon>Quillajaceae</taxon>
        <taxon>Quillaja</taxon>
    </lineage>
</organism>
<dbReference type="NCBIfam" id="TIGR00756">
    <property type="entry name" value="PPR"/>
    <property type="match status" value="6"/>
</dbReference>
<feature type="repeat" description="PPR" evidence="3">
    <location>
        <begin position="200"/>
        <end position="234"/>
    </location>
</feature>
<dbReference type="Gene3D" id="1.25.40.10">
    <property type="entry name" value="Tetratricopeptide repeat domain"/>
    <property type="match status" value="6"/>
</dbReference>
<dbReference type="GO" id="GO:0003729">
    <property type="term" value="F:mRNA binding"/>
    <property type="evidence" value="ECO:0007669"/>
    <property type="project" value="TreeGrafter"/>
</dbReference>
<feature type="domain" description="Pentatricopeptide repeat-containing protein-mitochondrial" evidence="4">
    <location>
        <begin position="467"/>
        <end position="577"/>
    </location>
</feature>
<dbReference type="InterPro" id="IPR011990">
    <property type="entry name" value="TPR-like_helical_dom_sf"/>
</dbReference>
<dbReference type="KEGG" id="qsa:O6P43_010985"/>
<evidence type="ECO:0000256" key="2">
    <source>
        <dbReference type="ARBA" id="ARBA00022737"/>
    </source>
</evidence>